<name>I4EEC5_9BACT</name>
<dbReference type="PANTHER" id="PTHR21716:SF62">
    <property type="entry name" value="TRANSPORT PROTEIN YDBI-RELATED"/>
    <property type="match status" value="1"/>
</dbReference>
<dbReference type="GO" id="GO:0055085">
    <property type="term" value="P:transmembrane transport"/>
    <property type="evidence" value="ECO:0007669"/>
    <property type="project" value="TreeGrafter"/>
</dbReference>
<feature type="transmembrane region" description="Helical" evidence="7">
    <location>
        <begin position="291"/>
        <end position="313"/>
    </location>
</feature>
<feature type="transmembrane region" description="Helical" evidence="7">
    <location>
        <begin position="40"/>
        <end position="57"/>
    </location>
</feature>
<comment type="similarity">
    <text evidence="2">Belongs to the autoinducer-2 exporter (AI-2E) (TC 2.A.86) family.</text>
</comment>
<evidence type="ECO:0000256" key="4">
    <source>
        <dbReference type="ARBA" id="ARBA00022989"/>
    </source>
</evidence>
<accession>I4EEC5</accession>
<feature type="transmembrane region" description="Helical" evidence="7">
    <location>
        <begin position="178"/>
        <end position="204"/>
    </location>
</feature>
<sequence>MKDEQRLSNKETVAEAPQGAPASSLRAVPTPIPISPRTRNLLIGAIVVALILVIWAAPTILTISLGGMFLALILSFPVRLLSKVMPRGAAIVLTVLVLIALLVLTVLVVIPVLIDQLSGLIASIPGLASGGDRLLRDIIRPFQERGLVSANTDAVIDDLRNSVITRSSQIAAGLLDDLLGAVTSIADIAVKAFGIVFVAIYLLVDTARIKAASLRLVPADYHRDVLALWGEFGVSLSHYLGGLTISLLAQGVLSGLALWILGVPYPLLLGAWVSVTAIIPYLGAFLGSIPAIILGFVQSPITGLLTIVLYIAIQQLESNVLTPRIQGQAVRVHPIIILLGVIAASEIDGVRGAIFAVPTLAVLRVLLDFLSARIRVQT</sequence>
<feature type="transmembrane region" description="Helical" evidence="7">
    <location>
        <begin position="256"/>
        <end position="279"/>
    </location>
</feature>
<dbReference type="GO" id="GO:0016020">
    <property type="term" value="C:membrane"/>
    <property type="evidence" value="ECO:0007669"/>
    <property type="project" value="UniProtKB-SubCell"/>
</dbReference>
<comment type="subcellular location">
    <subcellularLocation>
        <location evidence="1">Membrane</location>
        <topology evidence="1">Multi-pass membrane protein</topology>
    </subcellularLocation>
</comment>
<evidence type="ECO:0000256" key="6">
    <source>
        <dbReference type="SAM" id="MobiDB-lite"/>
    </source>
</evidence>
<dbReference type="PANTHER" id="PTHR21716">
    <property type="entry name" value="TRANSMEMBRANE PROTEIN"/>
    <property type="match status" value="1"/>
</dbReference>
<comment type="caution">
    <text evidence="8">The sequence shown here is derived from an EMBL/GenBank/DDBJ whole genome shotgun (WGS) entry which is preliminary data.</text>
</comment>
<dbReference type="AlphaFoldDB" id="I4EEC5"/>
<gene>
    <name evidence="8" type="ORF">NITHO_1780003</name>
</gene>
<dbReference type="RefSeq" id="WP_008475740.1">
    <property type="nucleotide sequence ID" value="NZ_CAGS01000088.1"/>
</dbReference>
<feature type="transmembrane region" description="Helical" evidence="7">
    <location>
        <begin position="349"/>
        <end position="367"/>
    </location>
</feature>
<evidence type="ECO:0000256" key="2">
    <source>
        <dbReference type="ARBA" id="ARBA00009773"/>
    </source>
</evidence>
<proteinExistence type="inferred from homology"/>
<feature type="region of interest" description="Disordered" evidence="6">
    <location>
        <begin position="1"/>
        <end position="25"/>
    </location>
</feature>
<feature type="transmembrane region" description="Helical" evidence="7">
    <location>
        <begin position="89"/>
        <end position="114"/>
    </location>
</feature>
<keyword evidence="3 7" id="KW-0812">Transmembrane</keyword>
<dbReference type="Proteomes" id="UP000004221">
    <property type="component" value="Unassembled WGS sequence"/>
</dbReference>
<keyword evidence="4 7" id="KW-1133">Transmembrane helix</keyword>
<evidence type="ECO:0000256" key="3">
    <source>
        <dbReference type="ARBA" id="ARBA00022692"/>
    </source>
</evidence>
<dbReference type="OrthoDB" id="146294at2"/>
<evidence type="ECO:0000256" key="5">
    <source>
        <dbReference type="ARBA" id="ARBA00023136"/>
    </source>
</evidence>
<feature type="compositionally biased region" description="Basic and acidic residues" evidence="6">
    <location>
        <begin position="1"/>
        <end position="13"/>
    </location>
</feature>
<evidence type="ECO:0000313" key="9">
    <source>
        <dbReference type="Proteomes" id="UP000004221"/>
    </source>
</evidence>
<protein>
    <recommendedName>
        <fullName evidence="10">Permease</fullName>
    </recommendedName>
</protein>
<evidence type="ECO:0000256" key="1">
    <source>
        <dbReference type="ARBA" id="ARBA00004141"/>
    </source>
</evidence>
<evidence type="ECO:0000313" key="8">
    <source>
        <dbReference type="EMBL" id="CCF83037.1"/>
    </source>
</evidence>
<reference evidence="8 9" key="1">
    <citation type="journal article" date="2012" name="ISME J.">
        <title>Nitrification expanded: discovery, physiology and genomics of a nitrite-oxidizing bacterium from the phylum Chloroflexi.</title>
        <authorList>
            <person name="Sorokin D.Y."/>
            <person name="Lucker S."/>
            <person name="Vejmelkova D."/>
            <person name="Kostrikina N.A."/>
            <person name="Kleerebezem R."/>
            <person name="Rijpstra W.I."/>
            <person name="Damste J.S."/>
            <person name="Le Paslier D."/>
            <person name="Muyzer G."/>
            <person name="Wagner M."/>
            <person name="van Loosdrecht M.C."/>
            <person name="Daims H."/>
        </authorList>
    </citation>
    <scope>NUCLEOTIDE SEQUENCE [LARGE SCALE GENOMIC DNA]</scope>
    <source>
        <strain evidence="9">none</strain>
    </source>
</reference>
<organism evidence="8 9">
    <name type="scientific">Nitrolancea hollandica Lb</name>
    <dbReference type="NCBI Taxonomy" id="1129897"/>
    <lineage>
        <taxon>Bacteria</taxon>
        <taxon>Pseudomonadati</taxon>
        <taxon>Thermomicrobiota</taxon>
        <taxon>Thermomicrobia</taxon>
        <taxon>Sphaerobacterales</taxon>
        <taxon>Sphaerobacterineae</taxon>
        <taxon>Sphaerobacteraceae</taxon>
        <taxon>Nitrolancea</taxon>
    </lineage>
</organism>
<feature type="transmembrane region" description="Helical" evidence="7">
    <location>
        <begin position="225"/>
        <end position="250"/>
    </location>
</feature>
<dbReference type="EMBL" id="CAGS01000088">
    <property type="protein sequence ID" value="CCF83037.1"/>
    <property type="molecule type" value="Genomic_DNA"/>
</dbReference>
<dbReference type="Pfam" id="PF01594">
    <property type="entry name" value="AI-2E_transport"/>
    <property type="match status" value="1"/>
</dbReference>
<keyword evidence="5 7" id="KW-0472">Membrane</keyword>
<evidence type="ECO:0008006" key="10">
    <source>
        <dbReference type="Google" id="ProtNLM"/>
    </source>
</evidence>
<evidence type="ECO:0000256" key="7">
    <source>
        <dbReference type="SAM" id="Phobius"/>
    </source>
</evidence>
<keyword evidence="9" id="KW-1185">Reference proteome</keyword>
<feature type="transmembrane region" description="Helical" evidence="7">
    <location>
        <begin position="63"/>
        <end position="82"/>
    </location>
</feature>
<dbReference type="InterPro" id="IPR002549">
    <property type="entry name" value="AI-2E-like"/>
</dbReference>